<evidence type="ECO:0000313" key="3">
    <source>
        <dbReference type="EMBL" id="XBP73015.1"/>
    </source>
</evidence>
<keyword evidence="3" id="KW-0614">Plasmid</keyword>
<feature type="transmembrane region" description="Helical" evidence="1">
    <location>
        <begin position="75"/>
        <end position="96"/>
    </location>
</feature>
<keyword evidence="1" id="KW-0812">Transmembrane</keyword>
<dbReference type="SUPFAM" id="SSF103481">
    <property type="entry name" value="Multidrug resistance efflux transporter EmrE"/>
    <property type="match status" value="1"/>
</dbReference>
<reference evidence="3" key="1">
    <citation type="submission" date="2024-05" db="EMBL/GenBank/DDBJ databases">
        <authorList>
            <person name="Bunk B."/>
            <person name="Swiderski J."/>
            <person name="Sproer C."/>
            <person name="Thiel V."/>
        </authorList>
    </citation>
    <scope>NUCLEOTIDE SEQUENCE</scope>
    <source>
        <strain evidence="3">DSM 17735</strain>
        <plasmid evidence="3">p3</plasmid>
    </source>
</reference>
<keyword evidence="1" id="KW-0472">Membrane</keyword>
<dbReference type="RefSeq" id="WP_349282923.1">
    <property type="nucleotide sequence ID" value="NZ_CP157678.1"/>
</dbReference>
<sequence length="130" mass="13807">MKGSVALPVDKRVWGRNGCQLLKRDGFVLPMHKTGRQKTARYSLPAGTDLCGYITLIPMALGNIAWFSIVDTVPATISGLCTVMVPMVAMITGAVFHGEPLGVLEIGAMTCCGASLLMVLWKPGRSAGSR</sequence>
<dbReference type="InterPro" id="IPR000620">
    <property type="entry name" value="EamA_dom"/>
</dbReference>
<accession>A0AAU7LZG3</accession>
<dbReference type="AlphaFoldDB" id="A0AAU7LZG3"/>
<keyword evidence="1" id="KW-1133">Transmembrane helix</keyword>
<dbReference type="GO" id="GO:0016020">
    <property type="term" value="C:membrane"/>
    <property type="evidence" value="ECO:0007669"/>
    <property type="project" value="InterPro"/>
</dbReference>
<evidence type="ECO:0000256" key="1">
    <source>
        <dbReference type="SAM" id="Phobius"/>
    </source>
</evidence>
<proteinExistence type="predicted"/>
<feature type="domain" description="EamA" evidence="2">
    <location>
        <begin position="52"/>
        <end position="120"/>
    </location>
</feature>
<dbReference type="Pfam" id="PF00892">
    <property type="entry name" value="EamA"/>
    <property type="match status" value="1"/>
</dbReference>
<feature type="transmembrane region" description="Helical" evidence="1">
    <location>
        <begin position="50"/>
        <end position="69"/>
    </location>
</feature>
<name>A0AAU7LZG3_9BURK</name>
<evidence type="ECO:0000259" key="2">
    <source>
        <dbReference type="Pfam" id="PF00892"/>
    </source>
</evidence>
<dbReference type="InterPro" id="IPR037185">
    <property type="entry name" value="EmrE-like"/>
</dbReference>
<dbReference type="EMBL" id="CP157678">
    <property type="protein sequence ID" value="XBP73015.1"/>
    <property type="molecule type" value="Genomic_DNA"/>
</dbReference>
<organism evidence="3">
    <name type="scientific">Polaromonas hydrogenivorans</name>
    <dbReference type="NCBI Taxonomy" id="335476"/>
    <lineage>
        <taxon>Bacteria</taxon>
        <taxon>Pseudomonadati</taxon>
        <taxon>Pseudomonadota</taxon>
        <taxon>Betaproteobacteria</taxon>
        <taxon>Burkholderiales</taxon>
        <taxon>Comamonadaceae</taxon>
        <taxon>Polaromonas</taxon>
    </lineage>
</organism>
<feature type="transmembrane region" description="Helical" evidence="1">
    <location>
        <begin position="103"/>
        <end position="121"/>
    </location>
</feature>
<gene>
    <name evidence="3" type="ORF">ABLV49_24835</name>
</gene>
<geneLocation type="plasmid" evidence="3">
    <name>p3</name>
</geneLocation>
<protein>
    <submittedName>
        <fullName evidence="3">EamA family transporter</fullName>
    </submittedName>
</protein>